<dbReference type="InterPro" id="IPR036191">
    <property type="entry name" value="RRF_sf"/>
</dbReference>
<gene>
    <name evidence="5" type="primary">frr</name>
    <name evidence="8" type="ORF">ALO_14252</name>
</gene>
<dbReference type="RefSeq" id="WP_004573423.1">
    <property type="nucleotide sequence ID" value="NZ_AFGF01000126.1"/>
</dbReference>
<protein>
    <recommendedName>
        <fullName evidence="5">Ribosome-recycling factor</fullName>
        <shortName evidence="5">RRF</shortName>
    </recommendedName>
    <alternativeName>
        <fullName evidence="5">Ribosome-releasing factor</fullName>
    </alternativeName>
</protein>
<proteinExistence type="inferred from homology"/>
<dbReference type="PANTHER" id="PTHR20982">
    <property type="entry name" value="RIBOSOME RECYCLING FACTOR"/>
    <property type="match status" value="1"/>
</dbReference>
<dbReference type="InterPro" id="IPR002661">
    <property type="entry name" value="Ribosome_recyc_fac"/>
</dbReference>
<dbReference type="Gene3D" id="1.10.132.20">
    <property type="entry name" value="Ribosome-recycling factor"/>
    <property type="match status" value="1"/>
</dbReference>
<feature type="coiled-coil region" evidence="6">
    <location>
        <begin position="122"/>
        <end position="167"/>
    </location>
</feature>
<dbReference type="STRING" id="1009370.ALO_14252"/>
<dbReference type="Pfam" id="PF01765">
    <property type="entry name" value="RRF"/>
    <property type="match status" value="1"/>
</dbReference>
<dbReference type="FunFam" id="1.10.132.20:FF:000001">
    <property type="entry name" value="Ribosome-recycling factor"/>
    <property type="match status" value="1"/>
</dbReference>
<dbReference type="AlphaFoldDB" id="F7NL78"/>
<dbReference type="EMBL" id="AFGF01000126">
    <property type="protein sequence ID" value="EGO63183.1"/>
    <property type="molecule type" value="Genomic_DNA"/>
</dbReference>
<comment type="function">
    <text evidence="5">Responsible for the release of ribosomes from messenger RNA at the termination of protein biosynthesis. May increase the efficiency of translation by recycling ribosomes from one round of translation to another.</text>
</comment>
<dbReference type="OrthoDB" id="9804006at2"/>
<evidence type="ECO:0000259" key="7">
    <source>
        <dbReference type="Pfam" id="PF01765"/>
    </source>
</evidence>
<comment type="caution">
    <text evidence="8">The sequence shown here is derived from an EMBL/GenBank/DDBJ whole genome shotgun (WGS) entry which is preliminary data.</text>
</comment>
<evidence type="ECO:0000256" key="1">
    <source>
        <dbReference type="ARBA" id="ARBA00004496"/>
    </source>
</evidence>
<evidence type="ECO:0000256" key="4">
    <source>
        <dbReference type="ARBA" id="ARBA00022917"/>
    </source>
</evidence>
<keyword evidence="4 5" id="KW-0648">Protein biosynthesis</keyword>
<dbReference type="GO" id="GO:0005737">
    <property type="term" value="C:cytoplasm"/>
    <property type="evidence" value="ECO:0007669"/>
    <property type="project" value="UniProtKB-SubCell"/>
</dbReference>
<keyword evidence="3 5" id="KW-0963">Cytoplasm</keyword>
<dbReference type="HAMAP" id="MF_00040">
    <property type="entry name" value="RRF"/>
    <property type="match status" value="1"/>
</dbReference>
<accession>F7NL78</accession>
<name>F7NL78_9FIRM</name>
<sequence>MATKEILSRHEERMQKAVEALRKDYQTLRAGRATPAILDKITVDYYGTPTPVNQVGNISVPEPRMIVIQPWEKTMLGPIEKAILKSDLGLTPSSDGSVIRLLIPQLTQQRRTELVKVIHKKAEEARVAIRNVRRDANEAIKKVEKDKLISEDENKKAQDDMQKLTDKYIKDIDTVMTAKEKEIMEV</sequence>
<dbReference type="Gene3D" id="3.30.1360.40">
    <property type="match status" value="1"/>
</dbReference>
<feature type="domain" description="Ribosome recycling factor" evidence="7">
    <location>
        <begin position="21"/>
        <end position="184"/>
    </location>
</feature>
<dbReference type="NCBIfam" id="TIGR00496">
    <property type="entry name" value="frr"/>
    <property type="match status" value="1"/>
</dbReference>
<dbReference type="GO" id="GO:0043023">
    <property type="term" value="F:ribosomal large subunit binding"/>
    <property type="evidence" value="ECO:0007669"/>
    <property type="project" value="TreeGrafter"/>
</dbReference>
<evidence type="ECO:0000256" key="2">
    <source>
        <dbReference type="ARBA" id="ARBA00005912"/>
    </source>
</evidence>
<evidence type="ECO:0000313" key="8">
    <source>
        <dbReference type="EMBL" id="EGO63183.1"/>
    </source>
</evidence>
<dbReference type="InterPro" id="IPR023584">
    <property type="entry name" value="Ribosome_recyc_fac_dom"/>
</dbReference>
<dbReference type="eggNOG" id="COG0233">
    <property type="taxonomic scope" value="Bacteria"/>
</dbReference>
<evidence type="ECO:0000256" key="5">
    <source>
        <dbReference type="HAMAP-Rule" id="MF_00040"/>
    </source>
</evidence>
<keyword evidence="9" id="KW-1185">Reference proteome</keyword>
<dbReference type="PANTHER" id="PTHR20982:SF3">
    <property type="entry name" value="MITOCHONDRIAL RIBOSOME RECYCLING FACTOR PSEUDO 1"/>
    <property type="match status" value="1"/>
</dbReference>
<evidence type="ECO:0000256" key="3">
    <source>
        <dbReference type="ARBA" id="ARBA00022490"/>
    </source>
</evidence>
<dbReference type="SUPFAM" id="SSF55194">
    <property type="entry name" value="Ribosome recycling factor, RRF"/>
    <property type="match status" value="1"/>
</dbReference>
<comment type="similarity">
    <text evidence="2 5">Belongs to the RRF family.</text>
</comment>
<dbReference type="CDD" id="cd00520">
    <property type="entry name" value="RRF"/>
    <property type="match status" value="1"/>
</dbReference>
<dbReference type="FunFam" id="3.30.1360.40:FF:000001">
    <property type="entry name" value="Ribosome-recycling factor"/>
    <property type="match status" value="1"/>
</dbReference>
<comment type="subcellular location">
    <subcellularLocation>
        <location evidence="1 5">Cytoplasm</location>
    </subcellularLocation>
</comment>
<evidence type="ECO:0000313" key="9">
    <source>
        <dbReference type="Proteomes" id="UP000003240"/>
    </source>
</evidence>
<organism evidence="8 9">
    <name type="scientific">Acetonema longum DSM 6540</name>
    <dbReference type="NCBI Taxonomy" id="1009370"/>
    <lineage>
        <taxon>Bacteria</taxon>
        <taxon>Bacillati</taxon>
        <taxon>Bacillota</taxon>
        <taxon>Negativicutes</taxon>
        <taxon>Acetonemataceae</taxon>
        <taxon>Acetonema</taxon>
    </lineage>
</organism>
<reference evidence="8 9" key="1">
    <citation type="journal article" date="2011" name="EMBO J.">
        <title>Structural diversity of bacterial flagellar motors.</title>
        <authorList>
            <person name="Chen S."/>
            <person name="Beeby M."/>
            <person name="Murphy G.E."/>
            <person name="Leadbetter J.R."/>
            <person name="Hendrixson D.R."/>
            <person name="Briegel A."/>
            <person name="Li Z."/>
            <person name="Shi J."/>
            <person name="Tocheva E.I."/>
            <person name="Muller A."/>
            <person name="Dobro M.J."/>
            <person name="Jensen G.J."/>
        </authorList>
    </citation>
    <scope>NUCLEOTIDE SEQUENCE [LARGE SCALE GENOMIC DNA]</scope>
    <source>
        <strain evidence="8 9">DSM 6540</strain>
    </source>
</reference>
<dbReference type="Proteomes" id="UP000003240">
    <property type="component" value="Unassembled WGS sequence"/>
</dbReference>
<evidence type="ECO:0000256" key="6">
    <source>
        <dbReference type="SAM" id="Coils"/>
    </source>
</evidence>
<keyword evidence="6" id="KW-0175">Coiled coil</keyword>
<dbReference type="GO" id="GO:0006415">
    <property type="term" value="P:translational termination"/>
    <property type="evidence" value="ECO:0007669"/>
    <property type="project" value="UniProtKB-UniRule"/>
</dbReference>